<evidence type="ECO:0000313" key="5">
    <source>
        <dbReference type="Proteomes" id="UP000723714"/>
    </source>
</evidence>
<evidence type="ECO:0000256" key="2">
    <source>
        <dbReference type="ARBA" id="ARBA00023315"/>
    </source>
</evidence>
<gene>
    <name evidence="4" type="ORF">HGO97_004125</name>
</gene>
<evidence type="ECO:0000313" key="4">
    <source>
        <dbReference type="EMBL" id="MBU3875001.1"/>
    </source>
</evidence>
<accession>A0ABS6D0R2</accession>
<dbReference type="GO" id="GO:0016746">
    <property type="term" value="F:acyltransferase activity"/>
    <property type="evidence" value="ECO:0007669"/>
    <property type="project" value="UniProtKB-KW"/>
</dbReference>
<name>A0ABS6D0R2_9FIRM</name>
<keyword evidence="5" id="KW-1185">Reference proteome</keyword>
<dbReference type="CDD" id="cd04301">
    <property type="entry name" value="NAT_SF"/>
    <property type="match status" value="1"/>
</dbReference>
<organism evidence="4 5">
    <name type="scientific">Faecalicatena faecalis</name>
    <dbReference type="NCBI Taxonomy" id="2726362"/>
    <lineage>
        <taxon>Bacteria</taxon>
        <taxon>Bacillati</taxon>
        <taxon>Bacillota</taxon>
        <taxon>Clostridia</taxon>
        <taxon>Lachnospirales</taxon>
        <taxon>Lachnospiraceae</taxon>
        <taxon>Faecalicatena</taxon>
    </lineage>
</organism>
<evidence type="ECO:0000256" key="1">
    <source>
        <dbReference type="ARBA" id="ARBA00022679"/>
    </source>
</evidence>
<dbReference type="PROSITE" id="PS51186">
    <property type="entry name" value="GNAT"/>
    <property type="match status" value="1"/>
</dbReference>
<dbReference type="EMBL" id="JABACJ020000002">
    <property type="protein sequence ID" value="MBU3875001.1"/>
    <property type="molecule type" value="Genomic_DNA"/>
</dbReference>
<protein>
    <submittedName>
        <fullName evidence="4">GNAT family N-acetyltransferase</fullName>
        <ecNumber evidence="4">2.3.1.-</ecNumber>
    </submittedName>
</protein>
<dbReference type="RefSeq" id="WP_216239740.1">
    <property type="nucleotide sequence ID" value="NZ_JABACJ020000002.1"/>
</dbReference>
<keyword evidence="1 4" id="KW-0808">Transferase</keyword>
<evidence type="ECO:0000259" key="3">
    <source>
        <dbReference type="PROSITE" id="PS51186"/>
    </source>
</evidence>
<dbReference type="PANTHER" id="PTHR43800:SF1">
    <property type="entry name" value="PEPTIDYL-LYSINE N-ACETYLTRANSFERASE YJAB"/>
    <property type="match status" value="1"/>
</dbReference>
<dbReference type="EC" id="2.3.1.-" evidence="4"/>
<reference evidence="4 5" key="1">
    <citation type="submission" date="2021-06" db="EMBL/GenBank/DDBJ databases">
        <title>Faecalicatena sp. nov. isolated from porcine feces.</title>
        <authorList>
            <person name="Oh B.S."/>
            <person name="Lee J.H."/>
        </authorList>
    </citation>
    <scope>NUCLEOTIDE SEQUENCE [LARGE SCALE GENOMIC DNA]</scope>
    <source>
        <strain evidence="4 5">AGMB00832</strain>
    </source>
</reference>
<dbReference type="Proteomes" id="UP000723714">
    <property type="component" value="Unassembled WGS sequence"/>
</dbReference>
<feature type="domain" description="N-acetyltransferase" evidence="3">
    <location>
        <begin position="5"/>
        <end position="144"/>
    </location>
</feature>
<dbReference type="Pfam" id="PF13508">
    <property type="entry name" value="Acetyltransf_7"/>
    <property type="match status" value="1"/>
</dbReference>
<dbReference type="InterPro" id="IPR000182">
    <property type="entry name" value="GNAT_dom"/>
</dbReference>
<keyword evidence="2 4" id="KW-0012">Acyltransferase</keyword>
<dbReference type="PANTHER" id="PTHR43800">
    <property type="entry name" value="PEPTIDYL-LYSINE N-ACETYLTRANSFERASE YJAB"/>
    <property type="match status" value="1"/>
</dbReference>
<comment type="caution">
    <text evidence="4">The sequence shown here is derived from an EMBL/GenBank/DDBJ whole genome shotgun (WGS) entry which is preliminary data.</text>
</comment>
<sequence>MVRKIEQNDIQQNEIYQIMQIWLEGNIEAHDFVPKDYWISNYPLVQKQILQADIYVYETDGKIQGFVGMIDDYLAGIFVDRNCRSFGIGHQLLNHVKSIHPVLELHVYQKNRRAVEFYLGEGFSVTSQSVDGETGELEYTMSWG</sequence>
<proteinExistence type="predicted"/>